<proteinExistence type="predicted"/>
<organism evidence="1 2">
    <name type="scientific">Botryobasidium botryosum (strain FD-172 SS1)</name>
    <dbReference type="NCBI Taxonomy" id="930990"/>
    <lineage>
        <taxon>Eukaryota</taxon>
        <taxon>Fungi</taxon>
        <taxon>Dikarya</taxon>
        <taxon>Basidiomycota</taxon>
        <taxon>Agaricomycotina</taxon>
        <taxon>Agaricomycetes</taxon>
        <taxon>Cantharellales</taxon>
        <taxon>Botryobasidiaceae</taxon>
        <taxon>Botryobasidium</taxon>
    </lineage>
</organism>
<dbReference type="Proteomes" id="UP000027195">
    <property type="component" value="Unassembled WGS sequence"/>
</dbReference>
<dbReference type="InParanoid" id="A0A067N979"/>
<dbReference type="AlphaFoldDB" id="A0A067N979"/>
<dbReference type="HOGENOM" id="CLU_1396086_0_0_1"/>
<keyword evidence="2" id="KW-1185">Reference proteome</keyword>
<reference evidence="2" key="1">
    <citation type="journal article" date="2014" name="Proc. Natl. Acad. Sci. U.S.A.">
        <title>Extensive sampling of basidiomycete genomes demonstrates inadequacy of the white-rot/brown-rot paradigm for wood decay fungi.</title>
        <authorList>
            <person name="Riley R."/>
            <person name="Salamov A.A."/>
            <person name="Brown D.W."/>
            <person name="Nagy L.G."/>
            <person name="Floudas D."/>
            <person name="Held B.W."/>
            <person name="Levasseur A."/>
            <person name="Lombard V."/>
            <person name="Morin E."/>
            <person name="Otillar R."/>
            <person name="Lindquist E.A."/>
            <person name="Sun H."/>
            <person name="LaButti K.M."/>
            <person name="Schmutz J."/>
            <person name="Jabbour D."/>
            <person name="Luo H."/>
            <person name="Baker S.E."/>
            <person name="Pisabarro A.G."/>
            <person name="Walton J.D."/>
            <person name="Blanchette R.A."/>
            <person name="Henrissat B."/>
            <person name="Martin F."/>
            <person name="Cullen D."/>
            <person name="Hibbett D.S."/>
            <person name="Grigoriev I.V."/>
        </authorList>
    </citation>
    <scope>NUCLEOTIDE SEQUENCE [LARGE SCALE GENOMIC DNA]</scope>
    <source>
        <strain evidence="2">FD-172 SS1</strain>
    </source>
</reference>
<name>A0A067N979_BOTB1</name>
<sequence length="195" mass="22184">MTRQLYLASHRFSTCRRHIDALLWQGQRNLDILSHVTTASYGPSRLAAARVYFPTTLRPTETDCSFRGGQPIHLLKVNLTAGGRGVRECVIESRHQACSPPAFLICLDRQRFPRVTSLTGNIWVQFQRSPERLKKPIDRQKNITFIRLSKVVKSLLFPRISPPLTHSSAFPDNFPTSLVVARSLLNVEHPRGLHH</sequence>
<evidence type="ECO:0000313" key="2">
    <source>
        <dbReference type="Proteomes" id="UP000027195"/>
    </source>
</evidence>
<gene>
    <name evidence="1" type="ORF">BOTBODRAFT_315745</name>
</gene>
<dbReference type="EMBL" id="KL198017">
    <property type="protein sequence ID" value="KDQ20687.1"/>
    <property type="molecule type" value="Genomic_DNA"/>
</dbReference>
<accession>A0A067N979</accession>
<evidence type="ECO:0000313" key="1">
    <source>
        <dbReference type="EMBL" id="KDQ20687.1"/>
    </source>
</evidence>
<protein>
    <submittedName>
        <fullName evidence="1">Uncharacterized protein</fullName>
    </submittedName>
</protein>